<dbReference type="KEGG" id="uli:ETAA1_51680"/>
<reference evidence="9 10" key="1">
    <citation type="submission" date="2019-02" db="EMBL/GenBank/DDBJ databases">
        <title>Deep-cultivation of Planctomycetes and their phenomic and genomic characterization uncovers novel biology.</title>
        <authorList>
            <person name="Wiegand S."/>
            <person name="Jogler M."/>
            <person name="Boedeker C."/>
            <person name="Pinto D."/>
            <person name="Vollmers J."/>
            <person name="Rivas-Marin E."/>
            <person name="Kohn T."/>
            <person name="Peeters S.H."/>
            <person name="Heuer A."/>
            <person name="Rast P."/>
            <person name="Oberbeckmann S."/>
            <person name="Bunk B."/>
            <person name="Jeske O."/>
            <person name="Meyerdierks A."/>
            <person name="Storesund J.E."/>
            <person name="Kallscheuer N."/>
            <person name="Luecker S."/>
            <person name="Lage O.M."/>
            <person name="Pohl T."/>
            <person name="Merkel B.J."/>
            <person name="Hornburger P."/>
            <person name="Mueller R.-W."/>
            <person name="Bruemmer F."/>
            <person name="Labrenz M."/>
            <person name="Spormann A.M."/>
            <person name="Op den Camp H."/>
            <person name="Overmann J."/>
            <person name="Amann R."/>
            <person name="Jetten M.S.M."/>
            <person name="Mascher T."/>
            <person name="Medema M.H."/>
            <person name="Devos D.P."/>
            <person name="Kaster A.-K."/>
            <person name="Ovreas L."/>
            <person name="Rohde M."/>
            <person name="Galperin M.Y."/>
            <person name="Jogler C."/>
        </authorList>
    </citation>
    <scope>NUCLEOTIDE SEQUENCE [LARGE SCALE GENOMIC DNA]</scope>
    <source>
        <strain evidence="9 10">ETA_A1</strain>
    </source>
</reference>
<dbReference type="OrthoDB" id="8134281at2"/>
<name>A0A517Y086_9BACT</name>
<dbReference type="RefSeq" id="WP_145243273.1">
    <property type="nucleotide sequence ID" value="NZ_CP036273.1"/>
</dbReference>
<evidence type="ECO:0000256" key="8">
    <source>
        <dbReference type="SAM" id="Phobius"/>
    </source>
</evidence>
<evidence type="ECO:0000256" key="4">
    <source>
        <dbReference type="ARBA" id="ARBA00022692"/>
    </source>
</evidence>
<evidence type="ECO:0000256" key="3">
    <source>
        <dbReference type="ARBA" id="ARBA00022679"/>
    </source>
</evidence>
<dbReference type="GO" id="GO:0005886">
    <property type="term" value="C:plasma membrane"/>
    <property type="evidence" value="ECO:0007669"/>
    <property type="project" value="UniProtKB-SubCell"/>
</dbReference>
<dbReference type="AlphaFoldDB" id="A0A517Y086"/>
<evidence type="ECO:0000256" key="6">
    <source>
        <dbReference type="ARBA" id="ARBA00023136"/>
    </source>
</evidence>
<dbReference type="InterPro" id="IPR018584">
    <property type="entry name" value="GT87"/>
</dbReference>
<keyword evidence="2" id="KW-1003">Cell membrane</keyword>
<feature type="transmembrane region" description="Helical" evidence="8">
    <location>
        <begin position="409"/>
        <end position="428"/>
    </location>
</feature>
<keyword evidence="3" id="KW-0808">Transferase</keyword>
<evidence type="ECO:0000256" key="5">
    <source>
        <dbReference type="ARBA" id="ARBA00022989"/>
    </source>
</evidence>
<keyword evidence="10" id="KW-1185">Reference proteome</keyword>
<organism evidence="9 10">
    <name type="scientific">Urbifossiella limnaea</name>
    <dbReference type="NCBI Taxonomy" id="2528023"/>
    <lineage>
        <taxon>Bacteria</taxon>
        <taxon>Pseudomonadati</taxon>
        <taxon>Planctomycetota</taxon>
        <taxon>Planctomycetia</taxon>
        <taxon>Gemmatales</taxon>
        <taxon>Gemmataceae</taxon>
        <taxon>Urbifossiella</taxon>
    </lineage>
</organism>
<feature type="transmembrane region" description="Helical" evidence="8">
    <location>
        <begin position="303"/>
        <end position="321"/>
    </location>
</feature>
<evidence type="ECO:0000256" key="2">
    <source>
        <dbReference type="ARBA" id="ARBA00022475"/>
    </source>
</evidence>
<evidence type="ECO:0000256" key="1">
    <source>
        <dbReference type="ARBA" id="ARBA00004651"/>
    </source>
</evidence>
<feature type="transmembrane region" description="Helical" evidence="8">
    <location>
        <begin position="139"/>
        <end position="157"/>
    </location>
</feature>
<accession>A0A517Y086</accession>
<dbReference type="EMBL" id="CP036273">
    <property type="protein sequence ID" value="QDU23176.1"/>
    <property type="molecule type" value="Genomic_DNA"/>
</dbReference>
<protein>
    <recommendedName>
        <fullName evidence="11">DUF2029 domain-containing protein</fullName>
    </recommendedName>
</protein>
<sequence>MTPSPTSDRLRTWERVGLALLALLLVAFGVLTEIRSAFQTTPKTDFGVFARAGWAVRAGLDIYDVTDDNGWHYAYPPPFAVAMVPLAHPYKFLPQAGYVPYAVSVGVWYALSLLAIGYAVHTFAGVVLPTLERGSRRWWYARLVPVYVCLGGLGHTLGRGQVNPMVVALWAAGFAAVVRNRRYAGGAWLAAAAVLKIIPTLLVVYPLVRRDWRALVGAAAAVVVLIGVVPAAVWGVPGAVDVNAKLVRVVLGPVFDEHGDQTRAKELHGAAATDSQSVLAAVHAWQHPDPAARPDQPGRAAKVAHLAVSGTMLLVTAWVGFRRAGPAPADQLVLFGGLCAVMMLMTPVSHMHYYAFVLPLACGLWLRGLAARPGALTADARTTTALAAWAIITAVPLFPGPVFDRLREGGLGAAATIGLWALGLAAIARRPEAAAEPLPMRRAA</sequence>
<dbReference type="GO" id="GO:0016758">
    <property type="term" value="F:hexosyltransferase activity"/>
    <property type="evidence" value="ECO:0007669"/>
    <property type="project" value="InterPro"/>
</dbReference>
<gene>
    <name evidence="9" type="ORF">ETAA1_51680</name>
</gene>
<comment type="subcellular location">
    <subcellularLocation>
        <location evidence="1">Cell membrane</location>
        <topology evidence="1">Multi-pass membrane protein</topology>
    </subcellularLocation>
</comment>
<keyword evidence="5 8" id="KW-1133">Transmembrane helix</keyword>
<proteinExistence type="inferred from homology"/>
<evidence type="ECO:0000256" key="7">
    <source>
        <dbReference type="ARBA" id="ARBA00024033"/>
    </source>
</evidence>
<feature type="transmembrane region" description="Helical" evidence="8">
    <location>
        <begin position="215"/>
        <end position="236"/>
    </location>
</feature>
<feature type="transmembrane region" description="Helical" evidence="8">
    <location>
        <begin position="107"/>
        <end position="127"/>
    </location>
</feature>
<dbReference type="Pfam" id="PF09594">
    <property type="entry name" value="GT87"/>
    <property type="match status" value="1"/>
</dbReference>
<feature type="transmembrane region" description="Helical" evidence="8">
    <location>
        <begin position="328"/>
        <end position="345"/>
    </location>
</feature>
<evidence type="ECO:0000313" key="10">
    <source>
        <dbReference type="Proteomes" id="UP000319576"/>
    </source>
</evidence>
<feature type="transmembrane region" description="Helical" evidence="8">
    <location>
        <begin position="382"/>
        <end position="403"/>
    </location>
</feature>
<evidence type="ECO:0000313" key="9">
    <source>
        <dbReference type="EMBL" id="QDU23176.1"/>
    </source>
</evidence>
<feature type="transmembrane region" description="Helical" evidence="8">
    <location>
        <begin position="187"/>
        <end position="208"/>
    </location>
</feature>
<comment type="similarity">
    <text evidence="7">Belongs to the glycosyltransferase 87 family.</text>
</comment>
<dbReference type="Proteomes" id="UP000319576">
    <property type="component" value="Chromosome"/>
</dbReference>
<keyword evidence="4 8" id="KW-0812">Transmembrane</keyword>
<keyword evidence="6 8" id="KW-0472">Membrane</keyword>
<evidence type="ECO:0008006" key="11">
    <source>
        <dbReference type="Google" id="ProtNLM"/>
    </source>
</evidence>